<dbReference type="GO" id="GO:0006352">
    <property type="term" value="P:DNA-templated transcription initiation"/>
    <property type="evidence" value="ECO:0007669"/>
    <property type="project" value="InterPro"/>
</dbReference>
<dbReference type="InterPro" id="IPR007630">
    <property type="entry name" value="RNA_pol_sigma70_r4"/>
</dbReference>
<dbReference type="Gene3D" id="1.10.1740.10">
    <property type="match status" value="1"/>
</dbReference>
<dbReference type="PANTHER" id="PTHR30385">
    <property type="entry name" value="SIGMA FACTOR F FLAGELLAR"/>
    <property type="match status" value="1"/>
</dbReference>
<feature type="domain" description="RNA polymerase sigma-70 region 4" evidence="7">
    <location>
        <begin position="191"/>
        <end position="239"/>
    </location>
</feature>
<comment type="caution">
    <text evidence="8">The sequence shown here is derived from an EMBL/GenBank/DDBJ whole genome shotgun (WGS) entry which is preliminary data.</text>
</comment>
<dbReference type="Pfam" id="PF04545">
    <property type="entry name" value="Sigma70_r4"/>
    <property type="match status" value="1"/>
</dbReference>
<evidence type="ECO:0000259" key="6">
    <source>
        <dbReference type="Pfam" id="PF04542"/>
    </source>
</evidence>
<dbReference type="AlphaFoldDB" id="A0AA37XAP9"/>
<evidence type="ECO:0000256" key="5">
    <source>
        <dbReference type="SAM" id="MobiDB-lite"/>
    </source>
</evidence>
<keyword evidence="3" id="KW-0238">DNA-binding</keyword>
<dbReference type="RefSeq" id="WP_284230797.1">
    <property type="nucleotide sequence ID" value="NZ_BSUL01000001.1"/>
</dbReference>
<dbReference type="Pfam" id="PF04542">
    <property type="entry name" value="Sigma70_r2"/>
    <property type="match status" value="1"/>
</dbReference>
<keyword evidence="1" id="KW-0805">Transcription regulation</keyword>
<feature type="region of interest" description="Disordered" evidence="5">
    <location>
        <begin position="1"/>
        <end position="23"/>
    </location>
</feature>
<evidence type="ECO:0000256" key="1">
    <source>
        <dbReference type="ARBA" id="ARBA00023015"/>
    </source>
</evidence>
<dbReference type="Gene3D" id="1.20.140.160">
    <property type="match status" value="1"/>
</dbReference>
<dbReference type="EMBL" id="BSUL01000001">
    <property type="protein sequence ID" value="GMA27853.1"/>
    <property type="molecule type" value="Genomic_DNA"/>
</dbReference>
<dbReference type="InterPro" id="IPR014284">
    <property type="entry name" value="RNA_pol_sigma-70_dom"/>
</dbReference>
<dbReference type="NCBIfam" id="TIGR02937">
    <property type="entry name" value="sigma70-ECF"/>
    <property type="match status" value="1"/>
</dbReference>
<dbReference type="SUPFAM" id="SSF88946">
    <property type="entry name" value="Sigma2 domain of RNA polymerase sigma factors"/>
    <property type="match status" value="1"/>
</dbReference>
<protein>
    <recommendedName>
        <fullName evidence="10">Flagellar biosynthesis protein FliA</fullName>
    </recommendedName>
</protein>
<feature type="compositionally biased region" description="Low complexity" evidence="5">
    <location>
        <begin position="11"/>
        <end position="23"/>
    </location>
</feature>
<dbReference type="InterPro" id="IPR013325">
    <property type="entry name" value="RNA_pol_sigma_r2"/>
</dbReference>
<evidence type="ECO:0000256" key="2">
    <source>
        <dbReference type="ARBA" id="ARBA00023082"/>
    </source>
</evidence>
<dbReference type="GO" id="GO:0003677">
    <property type="term" value="F:DNA binding"/>
    <property type="evidence" value="ECO:0007669"/>
    <property type="project" value="UniProtKB-KW"/>
</dbReference>
<sequence>MIGTHDAASGSTDATRNDNTTTTSRAHRNALVVDNLPLVGYLVAEVCARATHLSRDDLASAGALALVQAADAFDPALGVPFGAYARRRIMGAFADDMRSADWASRGTRKRIKATLEVQETLAARLGRAATIDEIATAMGTDRAGVREAMADAGRTVGVIDEIVENGLAAEQATPEDQAADAERDRTLRSAVAALPERMRAIVEQLYFGGRTVGEIADELGVTHSAVSQQRTAAMKLMRESIGDLLAADPAPVVETATAAVQARRAAYRSQVADLMMADAVEARRARAAIAS</sequence>
<reference evidence="8 9" key="1">
    <citation type="journal article" date="2014" name="Int. J. Syst. Evol. Microbiol.">
        <title>Complete genome sequence of Corynebacterium casei LMG S-19264T (=DSM 44701T), isolated from a smear-ripened cheese.</title>
        <authorList>
            <consortium name="US DOE Joint Genome Institute (JGI-PGF)"/>
            <person name="Walter F."/>
            <person name="Albersmeier A."/>
            <person name="Kalinowski J."/>
            <person name="Ruckert C."/>
        </authorList>
    </citation>
    <scope>NUCLEOTIDE SEQUENCE [LARGE SCALE GENOMIC DNA]</scope>
    <source>
        <strain evidence="8 9">NBRC 112289</strain>
    </source>
</reference>
<dbReference type="CDD" id="cd06171">
    <property type="entry name" value="Sigma70_r4"/>
    <property type="match status" value="1"/>
</dbReference>
<dbReference type="Proteomes" id="UP001157160">
    <property type="component" value="Unassembled WGS sequence"/>
</dbReference>
<keyword evidence="2" id="KW-0731">Sigma factor</keyword>
<evidence type="ECO:0008006" key="10">
    <source>
        <dbReference type="Google" id="ProtNLM"/>
    </source>
</evidence>
<organism evidence="8 9">
    <name type="scientific">Arenivirga flava</name>
    <dbReference type="NCBI Taxonomy" id="1930060"/>
    <lineage>
        <taxon>Bacteria</taxon>
        <taxon>Bacillati</taxon>
        <taxon>Actinomycetota</taxon>
        <taxon>Actinomycetes</taxon>
        <taxon>Micrococcales</taxon>
        <taxon>Microbacteriaceae</taxon>
        <taxon>Arenivirga</taxon>
    </lineage>
</organism>
<evidence type="ECO:0000313" key="9">
    <source>
        <dbReference type="Proteomes" id="UP001157160"/>
    </source>
</evidence>
<evidence type="ECO:0000259" key="7">
    <source>
        <dbReference type="Pfam" id="PF04545"/>
    </source>
</evidence>
<dbReference type="InterPro" id="IPR013324">
    <property type="entry name" value="RNA_pol_sigma_r3/r4-like"/>
</dbReference>
<proteinExistence type="predicted"/>
<feature type="domain" description="RNA polymerase sigma-70 region 2" evidence="6">
    <location>
        <begin position="31"/>
        <end position="102"/>
    </location>
</feature>
<dbReference type="SUPFAM" id="SSF88659">
    <property type="entry name" value="Sigma3 and sigma4 domains of RNA polymerase sigma factors"/>
    <property type="match status" value="2"/>
</dbReference>
<name>A0AA37XAP9_9MICO</name>
<evidence type="ECO:0000256" key="4">
    <source>
        <dbReference type="ARBA" id="ARBA00023163"/>
    </source>
</evidence>
<evidence type="ECO:0000313" key="8">
    <source>
        <dbReference type="EMBL" id="GMA27853.1"/>
    </source>
</evidence>
<dbReference type="GO" id="GO:0016987">
    <property type="term" value="F:sigma factor activity"/>
    <property type="evidence" value="ECO:0007669"/>
    <property type="project" value="UniProtKB-KW"/>
</dbReference>
<keyword evidence="4" id="KW-0804">Transcription</keyword>
<evidence type="ECO:0000256" key="3">
    <source>
        <dbReference type="ARBA" id="ARBA00023125"/>
    </source>
</evidence>
<dbReference type="InterPro" id="IPR007627">
    <property type="entry name" value="RNA_pol_sigma70_r2"/>
</dbReference>
<accession>A0AA37XAP9</accession>
<keyword evidence="9" id="KW-1185">Reference proteome</keyword>
<gene>
    <name evidence="8" type="ORF">GCM10025874_11060</name>
</gene>